<name>A0A8H2VJE0_9SACH</name>
<evidence type="ECO:0000313" key="3">
    <source>
        <dbReference type="Proteomes" id="UP000644660"/>
    </source>
</evidence>
<comment type="caution">
    <text evidence="2">The sequence shown here is derived from an EMBL/GenBank/DDBJ whole genome shotgun (WGS) entry which is preliminary data.</text>
</comment>
<dbReference type="Pfam" id="PF05841">
    <property type="entry name" value="Apc15p"/>
    <property type="match status" value="1"/>
</dbReference>
<dbReference type="EMBL" id="CAEFZW010000011">
    <property type="protein sequence ID" value="CAB4256655.1"/>
    <property type="molecule type" value="Genomic_DNA"/>
</dbReference>
<protein>
    <submittedName>
        <fullName evidence="2">Uncharacterized protein</fullName>
    </submittedName>
</protein>
<gene>
    <name evidence="2" type="ORF">KABA2_11S00286</name>
</gene>
<dbReference type="Proteomes" id="UP000644660">
    <property type="component" value="Unassembled WGS sequence"/>
</dbReference>
<evidence type="ECO:0000256" key="1">
    <source>
        <dbReference type="SAM" id="MobiDB-lite"/>
    </source>
</evidence>
<reference evidence="2 3" key="1">
    <citation type="submission" date="2020-05" db="EMBL/GenBank/DDBJ databases">
        <authorList>
            <person name="Casaregola S."/>
            <person name="Devillers H."/>
            <person name="Grondin C."/>
        </authorList>
    </citation>
    <scope>NUCLEOTIDE SEQUENCE [LARGE SCALE GENOMIC DNA]</scope>
    <source>
        <strain evidence="2 3">CLIB 1767</strain>
    </source>
</reference>
<dbReference type="InterPro" id="IPR008402">
    <property type="entry name" value="APC_su15/mnd2"/>
</dbReference>
<accession>A0A8H2VJE0</accession>
<feature type="compositionally biased region" description="Acidic residues" evidence="1">
    <location>
        <begin position="224"/>
        <end position="267"/>
    </location>
</feature>
<keyword evidence="3" id="KW-1185">Reference proteome</keyword>
<organism evidence="2 3">
    <name type="scientific">Maudiozyma barnettii</name>
    <dbReference type="NCBI Taxonomy" id="61262"/>
    <lineage>
        <taxon>Eukaryota</taxon>
        <taxon>Fungi</taxon>
        <taxon>Dikarya</taxon>
        <taxon>Ascomycota</taxon>
        <taxon>Saccharomycotina</taxon>
        <taxon>Saccharomycetes</taxon>
        <taxon>Saccharomycetales</taxon>
        <taxon>Saccharomycetaceae</taxon>
        <taxon>Maudiozyma</taxon>
    </lineage>
</organism>
<dbReference type="GeneID" id="64859744"/>
<dbReference type="GO" id="GO:0005680">
    <property type="term" value="C:anaphase-promoting complex"/>
    <property type="evidence" value="ECO:0007669"/>
    <property type="project" value="InterPro"/>
</dbReference>
<dbReference type="GO" id="GO:0031145">
    <property type="term" value="P:anaphase-promoting complex-dependent catabolic process"/>
    <property type="evidence" value="ECO:0007669"/>
    <property type="project" value="InterPro"/>
</dbReference>
<evidence type="ECO:0000313" key="2">
    <source>
        <dbReference type="EMBL" id="CAB4256655.1"/>
    </source>
</evidence>
<sequence length="267" mass="30632">MFGSTYKNSLNDLPLFRNIKKQMEHDRDKGKRLPGNLVQGKTERTRIRGNKYMHSLGSYSATRSRPLFYSRNLKGKIDYLSVEVAKENRRRNQLRSLGDNIFKPIGFGSNGKEPEVVQQQILTNSIYDSLWNRNSVTHLSNVDSPFMLQGCIPSDENGEVRCDEDDENQASNLSLERRMGNVAGRNELNFRFHESFQTSDVSVEHSGIDTFDNANILGLTIQEPEGEAEQDDEEDAYYDDEENESWDEENAICYDDDDDSEGEDTFE</sequence>
<feature type="region of interest" description="Disordered" evidence="1">
    <location>
        <begin position="222"/>
        <end position="267"/>
    </location>
</feature>
<dbReference type="RefSeq" id="XP_041408499.1">
    <property type="nucleotide sequence ID" value="XM_041552565.1"/>
</dbReference>
<proteinExistence type="predicted"/>
<dbReference type="AlphaFoldDB" id="A0A8H2VJE0"/>